<dbReference type="InterPro" id="IPR036188">
    <property type="entry name" value="FAD/NAD-bd_sf"/>
</dbReference>
<dbReference type="SUPFAM" id="SSF51905">
    <property type="entry name" value="FAD/NAD(P)-binding domain"/>
    <property type="match status" value="1"/>
</dbReference>
<organism evidence="4 5">
    <name type="scientific">Pararhizobium capsulatum DSM 1112</name>
    <dbReference type="NCBI Taxonomy" id="1121113"/>
    <lineage>
        <taxon>Bacteria</taxon>
        <taxon>Pseudomonadati</taxon>
        <taxon>Pseudomonadota</taxon>
        <taxon>Alphaproteobacteria</taxon>
        <taxon>Hyphomicrobiales</taxon>
        <taxon>Rhizobiaceae</taxon>
        <taxon>Rhizobium/Agrobacterium group</taxon>
        <taxon>Pararhizobium</taxon>
    </lineage>
</organism>
<dbReference type="Pfam" id="PF01266">
    <property type="entry name" value="DAO"/>
    <property type="match status" value="1"/>
</dbReference>
<dbReference type="PANTHER" id="PTHR13847">
    <property type="entry name" value="SARCOSINE DEHYDROGENASE-RELATED"/>
    <property type="match status" value="1"/>
</dbReference>
<evidence type="ECO:0000313" key="4">
    <source>
        <dbReference type="EMBL" id="MDQ0319241.1"/>
    </source>
</evidence>
<evidence type="ECO:0000256" key="1">
    <source>
        <dbReference type="ARBA" id="ARBA00023002"/>
    </source>
</evidence>
<sequence>MPQSMDMPQNQDQSDLHTGQTPWGVAGRRPFIKPLPESTKADVLIVGGGITGSMIGQHLAARGLDVVIADRERPGFGSTAASTAMLLWEIDRSLGDLTQLYGFDHAAEVYRHSLAAMAGLRNLVTGLELDCRFVPRSTLYIAAEEGDAAKLLDEHRLRSRAALPGDYLGHATLLSGFGIDRAAAIYSPGAAEADPLLLSWGLLERAMQSGARLIDAEITAYDHGPKCVVVQADDGNVIEARHVVLATGYVMPDFLKSDLHKTVSSYAIATVPQAKDKLWPAEALIWEASEDYLYARTTTDGRIIIGGGDDDTTDPEKRAKKLVAKTDLLVEKLSRLWPRALPSVDYSWSGAFGQTVDGLPLIGPVPSMPRILAAYGYGGNGITFSYMASRMLAALIAGERQGWFEAFALDRPPG</sequence>
<comment type="caution">
    <text evidence="4">The sequence shown here is derived from an EMBL/GenBank/DDBJ whole genome shotgun (WGS) entry which is preliminary data.</text>
</comment>
<gene>
    <name evidence="4" type="ORF">QO002_001379</name>
</gene>
<keyword evidence="1" id="KW-0560">Oxidoreductase</keyword>
<proteinExistence type="predicted"/>
<dbReference type="Proteomes" id="UP001230207">
    <property type="component" value="Unassembled WGS sequence"/>
</dbReference>
<evidence type="ECO:0000313" key="5">
    <source>
        <dbReference type="Proteomes" id="UP001230207"/>
    </source>
</evidence>
<dbReference type="PANTHER" id="PTHR13847:SF201">
    <property type="entry name" value="PUTATIBE OXIDOREDUCTASE"/>
    <property type="match status" value="1"/>
</dbReference>
<accession>A0ABU0BLY4</accession>
<feature type="compositionally biased region" description="Polar residues" evidence="2">
    <location>
        <begin position="1"/>
        <end position="21"/>
    </location>
</feature>
<name>A0ABU0BLY4_9HYPH</name>
<feature type="region of interest" description="Disordered" evidence="2">
    <location>
        <begin position="1"/>
        <end position="23"/>
    </location>
</feature>
<dbReference type="PRINTS" id="PR00420">
    <property type="entry name" value="RNGMNOXGNASE"/>
</dbReference>
<keyword evidence="5" id="KW-1185">Reference proteome</keyword>
<dbReference type="EMBL" id="JAUSVF010000001">
    <property type="protein sequence ID" value="MDQ0319241.1"/>
    <property type="molecule type" value="Genomic_DNA"/>
</dbReference>
<dbReference type="Gene3D" id="3.50.50.60">
    <property type="entry name" value="FAD/NAD(P)-binding domain"/>
    <property type="match status" value="1"/>
</dbReference>
<dbReference type="RefSeq" id="WP_307227969.1">
    <property type="nucleotide sequence ID" value="NZ_JAUSVF010000001.1"/>
</dbReference>
<dbReference type="Gene3D" id="3.30.9.10">
    <property type="entry name" value="D-Amino Acid Oxidase, subunit A, domain 2"/>
    <property type="match status" value="1"/>
</dbReference>
<feature type="domain" description="FAD dependent oxidoreductase" evidence="3">
    <location>
        <begin position="42"/>
        <end position="395"/>
    </location>
</feature>
<evidence type="ECO:0000256" key="2">
    <source>
        <dbReference type="SAM" id="MobiDB-lite"/>
    </source>
</evidence>
<dbReference type="InterPro" id="IPR006076">
    <property type="entry name" value="FAD-dep_OxRdtase"/>
</dbReference>
<protein>
    <submittedName>
        <fullName evidence="4">Glycine/D-amino acid oxidase-like deaminating enzyme</fullName>
    </submittedName>
</protein>
<reference evidence="4 5" key="1">
    <citation type="submission" date="2023-07" db="EMBL/GenBank/DDBJ databases">
        <title>Genomic Encyclopedia of Type Strains, Phase IV (KMG-IV): sequencing the most valuable type-strain genomes for metagenomic binning, comparative biology and taxonomic classification.</title>
        <authorList>
            <person name="Goeker M."/>
        </authorList>
    </citation>
    <scope>NUCLEOTIDE SEQUENCE [LARGE SCALE GENOMIC DNA]</scope>
    <source>
        <strain evidence="4 5">DSM 1112</strain>
    </source>
</reference>
<evidence type="ECO:0000259" key="3">
    <source>
        <dbReference type="Pfam" id="PF01266"/>
    </source>
</evidence>